<gene>
    <name evidence="1" type="ORF">FYC62_03335</name>
</gene>
<evidence type="ECO:0000313" key="2">
    <source>
        <dbReference type="Proteomes" id="UP000323653"/>
    </source>
</evidence>
<keyword evidence="2" id="KW-1185">Reference proteome</keyword>
<name>A0A5C0VHV4_9SPHI</name>
<sequence>MKNQFQPIHHPSTHQEKEFREFIRMDNTSQIWQLYRNCRQRLLMVNDWGKHYLQHLNAQFILHDSFGYEVQRTAQVGDYIKILNNCFSQKNIFWLEIESIAFNHEFDSSEESVIMNLKTADDPKYQTDRYSKLGVESCMISIRRVLNTILAHIKVNEQTTTPNFYHSKKDIKWLYNFKWDYVLKDITC</sequence>
<evidence type="ECO:0000313" key="1">
    <source>
        <dbReference type="EMBL" id="QEK50810.1"/>
    </source>
</evidence>
<dbReference type="EMBL" id="CP043329">
    <property type="protein sequence ID" value="QEK50810.1"/>
    <property type="molecule type" value="Genomic_DNA"/>
</dbReference>
<organism evidence="1 2">
    <name type="scientific">Pedobacter aquae</name>
    <dbReference type="NCBI Taxonomy" id="2605747"/>
    <lineage>
        <taxon>Bacteria</taxon>
        <taxon>Pseudomonadati</taxon>
        <taxon>Bacteroidota</taxon>
        <taxon>Sphingobacteriia</taxon>
        <taxon>Sphingobacteriales</taxon>
        <taxon>Sphingobacteriaceae</taxon>
        <taxon>Pedobacter</taxon>
    </lineage>
</organism>
<accession>A0A5C0VHV4</accession>
<dbReference type="Proteomes" id="UP000323653">
    <property type="component" value="Chromosome"/>
</dbReference>
<dbReference type="RefSeq" id="WP_149073910.1">
    <property type="nucleotide sequence ID" value="NZ_CP043329.1"/>
</dbReference>
<protein>
    <submittedName>
        <fullName evidence="1">Uncharacterized protein</fullName>
    </submittedName>
</protein>
<dbReference type="KEGG" id="pej:FYC62_03335"/>
<proteinExistence type="predicted"/>
<reference evidence="1 2" key="1">
    <citation type="submission" date="2019-08" db="EMBL/GenBank/DDBJ databases">
        <title>Pedobacter sp. nov., isolated from Han river, South Korea.</title>
        <authorList>
            <person name="Lee D.-H."/>
            <person name="Kim Y.-S."/>
            <person name="Hwang E.-M."/>
            <person name="Le Tran T.C."/>
            <person name="Cha C.-J."/>
        </authorList>
    </citation>
    <scope>NUCLEOTIDE SEQUENCE [LARGE SCALE GENOMIC DNA]</scope>
    <source>
        <strain evidence="1 2">CJ43</strain>
    </source>
</reference>
<dbReference type="AlphaFoldDB" id="A0A5C0VHV4"/>